<keyword evidence="3" id="KW-1185">Reference proteome</keyword>
<dbReference type="Proteomes" id="UP000709295">
    <property type="component" value="Unassembled WGS sequence"/>
</dbReference>
<protein>
    <submittedName>
        <fullName evidence="2">Uncharacterized protein</fullName>
    </submittedName>
</protein>
<evidence type="ECO:0000313" key="3">
    <source>
        <dbReference type="Proteomes" id="UP000709295"/>
    </source>
</evidence>
<feature type="region of interest" description="Disordered" evidence="1">
    <location>
        <begin position="1"/>
        <end position="31"/>
    </location>
</feature>
<comment type="caution">
    <text evidence="2">The sequence shown here is derived from an EMBL/GenBank/DDBJ whole genome shotgun (WGS) entry which is preliminary data.</text>
</comment>
<name>A0A8J5IVI3_9STRA</name>
<dbReference type="EMBL" id="JAENGY010000042">
    <property type="protein sequence ID" value="KAG6976034.1"/>
    <property type="molecule type" value="Genomic_DNA"/>
</dbReference>
<proteinExistence type="predicted"/>
<evidence type="ECO:0000256" key="1">
    <source>
        <dbReference type="SAM" id="MobiDB-lite"/>
    </source>
</evidence>
<feature type="compositionally biased region" description="Acidic residues" evidence="1">
    <location>
        <begin position="13"/>
        <end position="22"/>
    </location>
</feature>
<sequence length="93" mass="10989">MGAANSVKGSSGSEDDENSDEEEMRKTRRTMKTLMENRMRRIKVKMLIRIPRTIRYLQKLILTRSADSWLYWRMALFNLSFQLNPVFSTRLGD</sequence>
<reference evidence="2" key="1">
    <citation type="submission" date="2021-01" db="EMBL/GenBank/DDBJ databases">
        <title>Phytophthora aleatoria, a newly-described species from Pinus radiata is distinct from Phytophthora cactorum isolates based on comparative genomics.</title>
        <authorList>
            <person name="Mcdougal R."/>
            <person name="Panda P."/>
            <person name="Williams N."/>
            <person name="Studholme D.J."/>
        </authorList>
    </citation>
    <scope>NUCLEOTIDE SEQUENCE</scope>
    <source>
        <strain evidence="2">NZFS 4037</strain>
    </source>
</reference>
<evidence type="ECO:0000313" key="2">
    <source>
        <dbReference type="EMBL" id="KAG6976034.1"/>
    </source>
</evidence>
<gene>
    <name evidence="2" type="ORF">JG688_00001744</name>
</gene>
<organism evidence="2 3">
    <name type="scientific">Phytophthora aleatoria</name>
    <dbReference type="NCBI Taxonomy" id="2496075"/>
    <lineage>
        <taxon>Eukaryota</taxon>
        <taxon>Sar</taxon>
        <taxon>Stramenopiles</taxon>
        <taxon>Oomycota</taxon>
        <taxon>Peronosporomycetes</taxon>
        <taxon>Peronosporales</taxon>
        <taxon>Peronosporaceae</taxon>
        <taxon>Phytophthora</taxon>
    </lineage>
</organism>
<accession>A0A8J5IVI3</accession>
<dbReference type="AlphaFoldDB" id="A0A8J5IVI3"/>